<reference evidence="2" key="1">
    <citation type="journal article" date="2019" name="Int. J. Syst. Evol. Microbiol.">
        <title>The Global Catalogue of Microorganisms (GCM) 10K type strain sequencing project: providing services to taxonomists for standard genome sequencing and annotation.</title>
        <authorList>
            <consortium name="The Broad Institute Genomics Platform"/>
            <consortium name="The Broad Institute Genome Sequencing Center for Infectious Disease"/>
            <person name="Wu L."/>
            <person name="Ma J."/>
        </authorList>
    </citation>
    <scope>NUCLEOTIDE SEQUENCE [LARGE SCALE GENOMIC DNA]</scope>
    <source>
        <strain evidence="2">JCM 16259</strain>
    </source>
</reference>
<comment type="caution">
    <text evidence="1">The sequence shown here is derived from an EMBL/GenBank/DDBJ whole genome shotgun (WGS) entry which is preliminary data.</text>
</comment>
<keyword evidence="2" id="KW-1185">Reference proteome</keyword>
<evidence type="ECO:0000313" key="1">
    <source>
        <dbReference type="EMBL" id="GAA2500577.1"/>
    </source>
</evidence>
<sequence length="87" mass="9779">MSEKSLGTADEWSTFLDVPESELDRALTALQRIAIDMSVDLQRFARRIMTAPNEELHAQANQLSSAMGLVVMEIGMTRRSVIREVSR</sequence>
<accession>A0ABP5ZNC3</accession>
<organism evidence="1 2">
    <name type="scientific">Terrabacter carboxydivorans</name>
    <dbReference type="NCBI Taxonomy" id="619730"/>
    <lineage>
        <taxon>Bacteria</taxon>
        <taxon>Bacillati</taxon>
        <taxon>Actinomycetota</taxon>
        <taxon>Actinomycetes</taxon>
        <taxon>Micrococcales</taxon>
        <taxon>Intrasporangiaceae</taxon>
        <taxon>Terrabacter</taxon>
    </lineage>
</organism>
<gene>
    <name evidence="1" type="ORF">GCM10009858_43600</name>
</gene>
<dbReference type="Proteomes" id="UP001500730">
    <property type="component" value="Unassembled WGS sequence"/>
</dbReference>
<dbReference type="EMBL" id="BAAARE010000030">
    <property type="protein sequence ID" value="GAA2500577.1"/>
    <property type="molecule type" value="Genomic_DNA"/>
</dbReference>
<protein>
    <submittedName>
        <fullName evidence="1">Uncharacterized protein</fullName>
    </submittedName>
</protein>
<evidence type="ECO:0000313" key="2">
    <source>
        <dbReference type="Proteomes" id="UP001500730"/>
    </source>
</evidence>
<proteinExistence type="predicted"/>
<dbReference type="RefSeq" id="WP_344257216.1">
    <property type="nucleotide sequence ID" value="NZ_BAAARE010000030.1"/>
</dbReference>
<name>A0ABP5ZNC3_9MICO</name>